<dbReference type="EMBL" id="CAUYUJ010017028">
    <property type="protein sequence ID" value="CAK0871031.1"/>
    <property type="molecule type" value="Genomic_DNA"/>
</dbReference>
<evidence type="ECO:0000256" key="1">
    <source>
        <dbReference type="SAM" id="Phobius"/>
    </source>
</evidence>
<keyword evidence="1" id="KW-0472">Membrane</keyword>
<organism evidence="3 4">
    <name type="scientific">Prorocentrum cordatum</name>
    <dbReference type="NCBI Taxonomy" id="2364126"/>
    <lineage>
        <taxon>Eukaryota</taxon>
        <taxon>Sar</taxon>
        <taxon>Alveolata</taxon>
        <taxon>Dinophyceae</taxon>
        <taxon>Prorocentrales</taxon>
        <taxon>Prorocentraceae</taxon>
        <taxon>Prorocentrum</taxon>
    </lineage>
</organism>
<feature type="non-terminal residue" evidence="3">
    <location>
        <position position="1"/>
    </location>
</feature>
<keyword evidence="1" id="KW-0812">Transmembrane</keyword>
<evidence type="ECO:0000256" key="2">
    <source>
        <dbReference type="SAM" id="SignalP"/>
    </source>
</evidence>
<feature type="signal peptide" evidence="2">
    <location>
        <begin position="1"/>
        <end position="26"/>
    </location>
</feature>
<keyword evidence="1" id="KW-1133">Transmembrane helix</keyword>
<evidence type="ECO:0000313" key="4">
    <source>
        <dbReference type="Proteomes" id="UP001189429"/>
    </source>
</evidence>
<feature type="transmembrane region" description="Helical" evidence="1">
    <location>
        <begin position="255"/>
        <end position="282"/>
    </location>
</feature>
<evidence type="ECO:0000313" key="3">
    <source>
        <dbReference type="EMBL" id="CAK0871031.1"/>
    </source>
</evidence>
<name>A0ABN9VD53_9DINO</name>
<comment type="caution">
    <text evidence="3">The sequence shown here is derived from an EMBL/GenBank/DDBJ whole genome shotgun (WGS) entry which is preliminary data.</text>
</comment>
<reference evidence="3" key="1">
    <citation type="submission" date="2023-10" db="EMBL/GenBank/DDBJ databases">
        <authorList>
            <person name="Chen Y."/>
            <person name="Shah S."/>
            <person name="Dougan E. K."/>
            <person name="Thang M."/>
            <person name="Chan C."/>
        </authorList>
    </citation>
    <scope>NUCLEOTIDE SEQUENCE [LARGE SCALE GENOMIC DNA]</scope>
</reference>
<dbReference type="Proteomes" id="UP001189429">
    <property type="component" value="Unassembled WGS sequence"/>
</dbReference>
<accession>A0ABN9VD53</accession>
<protein>
    <submittedName>
        <fullName evidence="3">Uncharacterized protein</fullName>
    </submittedName>
</protein>
<sequence length="292" mass="31956">GGGDGPALVLPLWCALLDLLRRLHRADRGRAEPATCVLHARGTPRGGHPQATRIAPDGVGADAGGAEGGSPAADYVIDRTWTRSGLHARALELSPPPALDSDGRVARLVLPRRPADLLMLRELSLDRLRVTWWPHRGPRHGINVAVFTSAVSLWRHDPSPRLPALRRARPHHLDQWLLLLSAVIDLPANVSIPSCAARWRWVDFNGTQPAFANVVRLPLRVVEVVCRRRPPTLLELALPPRQREGGRKELLTRCLWVAAAGTLLLACALQVLLLMLGLMMFVRQVRAAGARG</sequence>
<gene>
    <name evidence="3" type="ORF">PCOR1329_LOCUS56990</name>
</gene>
<keyword evidence="4" id="KW-1185">Reference proteome</keyword>
<keyword evidence="2" id="KW-0732">Signal</keyword>
<proteinExistence type="predicted"/>
<feature type="chain" id="PRO_5046533110" evidence="2">
    <location>
        <begin position="27"/>
        <end position="292"/>
    </location>
</feature>